<dbReference type="EMBL" id="LKHV01000001">
    <property type="protein sequence ID" value="KRG19837.1"/>
    <property type="molecule type" value="Genomic_DNA"/>
</dbReference>
<dbReference type="SMART" id="SM00028">
    <property type="entry name" value="TPR"/>
    <property type="match status" value="17"/>
</dbReference>
<dbReference type="Proteomes" id="UP000051494">
    <property type="component" value="Unassembled WGS sequence"/>
</dbReference>
<dbReference type="PANTHER" id="PTHR45586">
    <property type="entry name" value="TPR REPEAT-CONTAINING PROTEIN PA4667"/>
    <property type="match status" value="1"/>
</dbReference>
<protein>
    <submittedName>
        <fullName evidence="6">PEP-CTERM system TPR-repeat protein PrsT</fullName>
    </submittedName>
    <submittedName>
        <fullName evidence="5">Tetratricopeptide repeat protein</fullName>
    </submittedName>
</protein>
<dbReference type="Pfam" id="PF13432">
    <property type="entry name" value="TPR_16"/>
    <property type="match status" value="1"/>
</dbReference>
<sequence length="802" mass="90606">MTKLTLTTLVLLSSLLAACNNTDSENVSLNSAIKDYNEKNYAESLLHLRRAIQLKPDQVEARKLIADVLLKIGEPLEAERHIRKAIELGASKNETLVLLGMALIKQKKYDDTLNALDSEGDLHSAHSKEQAMMNALKGQAQLGKGLLSESISSFNRAIALDSHCVRAYLGLATLYLSQNEKEKADVLLNKAFEINDKDPDVWTFKGDLERIQGHLKDAIKSYSKAVNLSLPTSLENQYARLYRALVLAHQSKFEDAWRDIRKVKIISGENIYLNYVSGIVSFLQHDYAKSQSSLERVINIAPDHLLAHFLLGTLHYVKQQPEQARKYLLYFINKNPDHILAQKMLAMVEFNLGDVQSAEARLTALLDKDPTDSSTLNMLGQHYLSTGKTEKGLNLLGKSLEENPHSFAVQLKYGIGSLEMGEYQLAEKAFNQAMQINHDSMPAQFYQFLSLLKQNKPEKAIEFSDQLLAQNPKNIMANNFEGIAYIALRDLEKARAQFDASLAIDKGDPTAHFNLANLDYSQGNKANALAHLKTVVEHHPKFVRGYLKLAQYYNLENDQASAQAWLLKALEHAPNDLQASLALSKIYVTEKRLPEALSVLSRLTPELQKSPKVLLALAEIYGLTEQYALAQQTLNQYEMNYTHLIQSENYLSLRASLYSKEGQFERSAHLYQQLQKKHPHPRWVIDLAANYWLAQKEPMAISTLENWLDKYPKDGVAQISLANYYLLLKNNKEALKAYIKADSLVPNHPIILNNMAWLLKESDLNLAFEIAERALKLSPDLEDVQHTYKVIADRKKVKESQG</sequence>
<dbReference type="NCBIfam" id="TIGR02917">
    <property type="entry name" value="PEP_TPR_lipo"/>
    <property type="match status" value="1"/>
</dbReference>
<dbReference type="PROSITE" id="PS51257">
    <property type="entry name" value="PROKAR_LIPOPROTEIN"/>
    <property type="match status" value="1"/>
</dbReference>
<dbReference type="EMBL" id="LKHV02000001">
    <property type="protein sequence ID" value="MCS5708582.1"/>
    <property type="molecule type" value="Genomic_DNA"/>
</dbReference>
<dbReference type="Pfam" id="PF14559">
    <property type="entry name" value="TPR_19"/>
    <property type="match status" value="3"/>
</dbReference>
<dbReference type="OrthoDB" id="9766687at2"/>
<dbReference type="InterPro" id="IPR014266">
    <property type="entry name" value="PEP-CTERM_TPR_PrsT"/>
</dbReference>
<evidence type="ECO:0000313" key="7">
    <source>
        <dbReference type="Proteomes" id="UP000051494"/>
    </source>
</evidence>
<dbReference type="Gene3D" id="1.25.40.10">
    <property type="entry name" value="Tetratricopeptide repeat domain"/>
    <property type="match status" value="5"/>
</dbReference>
<gene>
    <name evidence="6" type="primary">prsT</name>
    <name evidence="5" type="ORF">CC99x_00058</name>
    <name evidence="6" type="ORF">CC99x_006625</name>
</gene>
<dbReference type="PANTHER" id="PTHR45586:SF1">
    <property type="entry name" value="LIPOPOLYSACCHARIDE ASSEMBLY PROTEIN B"/>
    <property type="match status" value="1"/>
</dbReference>
<dbReference type="AlphaFoldDB" id="A0A0Q9YGY0"/>
<evidence type="ECO:0000256" key="3">
    <source>
        <dbReference type="PROSITE-ProRule" id="PRU00339"/>
    </source>
</evidence>
<dbReference type="PROSITE" id="PS50005">
    <property type="entry name" value="TPR"/>
    <property type="match status" value="2"/>
</dbReference>
<dbReference type="RefSeq" id="WP_057622462.1">
    <property type="nucleotide sequence ID" value="NZ_LKHV02000001.1"/>
</dbReference>
<evidence type="ECO:0000256" key="1">
    <source>
        <dbReference type="ARBA" id="ARBA00022737"/>
    </source>
</evidence>
<reference evidence="6" key="3">
    <citation type="submission" date="2021-06" db="EMBL/GenBank/DDBJ databases">
        <title>Genomic Description and Analysis of Intracellular Bacteria, Candidatus Berkiella cookevillensis and Candidatus Berkiella aquae.</title>
        <authorList>
            <person name="Kidane D.T."/>
            <person name="Mehari Y.T."/>
            <person name="Rice F.C."/>
            <person name="Arivett B.A."/>
            <person name="Farone A.L."/>
            <person name="Berk S.G."/>
            <person name="Farone M.B."/>
        </authorList>
    </citation>
    <scope>NUCLEOTIDE SEQUENCE</scope>
    <source>
        <strain evidence="6">CC99</strain>
    </source>
</reference>
<evidence type="ECO:0000256" key="2">
    <source>
        <dbReference type="ARBA" id="ARBA00022803"/>
    </source>
</evidence>
<evidence type="ECO:0000313" key="5">
    <source>
        <dbReference type="EMBL" id="KRG19837.1"/>
    </source>
</evidence>
<keyword evidence="4" id="KW-0732">Signal</keyword>
<accession>A0A0Q9YGY0</accession>
<comment type="caution">
    <text evidence="5">The sequence shown here is derived from an EMBL/GenBank/DDBJ whole genome shotgun (WGS) entry which is preliminary data.</text>
</comment>
<dbReference type="SUPFAM" id="SSF48452">
    <property type="entry name" value="TPR-like"/>
    <property type="match status" value="4"/>
</dbReference>
<keyword evidence="7" id="KW-1185">Reference proteome</keyword>
<evidence type="ECO:0000313" key="6">
    <source>
        <dbReference type="EMBL" id="MCS5708582.1"/>
    </source>
</evidence>
<organism evidence="5">
    <name type="scientific">Candidatus Berkiella cookevillensis</name>
    <dbReference type="NCBI Taxonomy" id="437022"/>
    <lineage>
        <taxon>Bacteria</taxon>
        <taxon>Pseudomonadati</taxon>
        <taxon>Pseudomonadota</taxon>
        <taxon>Gammaproteobacteria</taxon>
        <taxon>Candidatus Berkiellales</taxon>
        <taxon>Candidatus Berkiellaceae</taxon>
        <taxon>Candidatus Berkiella</taxon>
    </lineage>
</organism>
<proteinExistence type="predicted"/>
<keyword evidence="1" id="KW-0677">Repeat</keyword>
<reference evidence="6" key="2">
    <citation type="journal article" date="2016" name="Genome Announc.">
        <title>Draft Genome Sequences of Two Novel Amoeba-Resistant Intranuclear Bacteria, 'Candidatus Berkiella cookevillensis' and 'Candidatus Berkiella aquae'.</title>
        <authorList>
            <person name="Mehari Y.T."/>
            <person name="Arivett B.A."/>
            <person name="Farone A.L."/>
            <person name="Gunderson J.H."/>
            <person name="Farone M.B."/>
        </authorList>
    </citation>
    <scope>NUCLEOTIDE SEQUENCE</scope>
    <source>
        <strain evidence="6">CC99</strain>
    </source>
</reference>
<feature type="signal peptide" evidence="4">
    <location>
        <begin position="1"/>
        <end position="19"/>
    </location>
</feature>
<name>A0A0Q9YGY0_9GAMM</name>
<dbReference type="InterPro" id="IPR011990">
    <property type="entry name" value="TPR-like_helical_dom_sf"/>
</dbReference>
<keyword evidence="2 3" id="KW-0802">TPR repeat</keyword>
<evidence type="ECO:0000256" key="4">
    <source>
        <dbReference type="SAM" id="SignalP"/>
    </source>
</evidence>
<feature type="repeat" description="TPR" evidence="3">
    <location>
        <begin position="165"/>
        <end position="198"/>
    </location>
</feature>
<reference evidence="5" key="1">
    <citation type="submission" date="2015-09" db="EMBL/GenBank/DDBJ databases">
        <title>Draft Genome Sequences of Two Novel Amoeba-resistant Intranuclear Bacteria, Candidatus Berkiella cookevillensis and Candidatus Berkiella aquae.</title>
        <authorList>
            <person name="Mehari Y.T."/>
            <person name="Arivett B.A."/>
            <person name="Farone A.L."/>
            <person name="Gunderson J.H."/>
            <person name="Farone M.B."/>
        </authorList>
    </citation>
    <scope>NUCLEOTIDE SEQUENCE [LARGE SCALE GENOMIC DNA]</scope>
    <source>
        <strain evidence="5">CC99</strain>
    </source>
</reference>
<dbReference type="STRING" id="437022.CC99x_00058"/>
<feature type="chain" id="PRO_5043129666" evidence="4">
    <location>
        <begin position="20"/>
        <end position="802"/>
    </location>
</feature>
<dbReference type="InterPro" id="IPR051012">
    <property type="entry name" value="CellSynth/LPSAsmb/PSIAsmb"/>
</dbReference>
<feature type="repeat" description="TPR" evidence="3">
    <location>
        <begin position="373"/>
        <end position="406"/>
    </location>
</feature>
<dbReference type="InterPro" id="IPR019734">
    <property type="entry name" value="TPR_rpt"/>
</dbReference>